<protein>
    <submittedName>
        <fullName evidence="2">Uncharacterized protein</fullName>
    </submittedName>
</protein>
<dbReference type="OrthoDB" id="3091897at2759"/>
<dbReference type="EMBL" id="KN838563">
    <property type="protein sequence ID" value="KIK05130.1"/>
    <property type="molecule type" value="Genomic_DNA"/>
</dbReference>
<feature type="compositionally biased region" description="Polar residues" evidence="1">
    <location>
        <begin position="1"/>
        <end position="19"/>
    </location>
</feature>
<evidence type="ECO:0000313" key="3">
    <source>
        <dbReference type="Proteomes" id="UP000054477"/>
    </source>
</evidence>
<gene>
    <name evidence="2" type="ORF">K443DRAFT_130542</name>
</gene>
<feature type="region of interest" description="Disordered" evidence="1">
    <location>
        <begin position="1"/>
        <end position="20"/>
    </location>
</feature>
<dbReference type="Proteomes" id="UP000054477">
    <property type="component" value="Unassembled WGS sequence"/>
</dbReference>
<accession>A0A0C9WZA8</accession>
<feature type="compositionally biased region" description="Low complexity" evidence="1">
    <location>
        <begin position="57"/>
        <end position="72"/>
    </location>
</feature>
<keyword evidence="3" id="KW-1185">Reference proteome</keyword>
<reference evidence="2 3" key="1">
    <citation type="submission" date="2014-04" db="EMBL/GenBank/DDBJ databases">
        <authorList>
            <consortium name="DOE Joint Genome Institute"/>
            <person name="Kuo A."/>
            <person name="Kohler A."/>
            <person name="Nagy L.G."/>
            <person name="Floudas D."/>
            <person name="Copeland A."/>
            <person name="Barry K.W."/>
            <person name="Cichocki N."/>
            <person name="Veneault-Fourrey C."/>
            <person name="LaButti K."/>
            <person name="Lindquist E.A."/>
            <person name="Lipzen A."/>
            <person name="Lundell T."/>
            <person name="Morin E."/>
            <person name="Murat C."/>
            <person name="Sun H."/>
            <person name="Tunlid A."/>
            <person name="Henrissat B."/>
            <person name="Grigoriev I.V."/>
            <person name="Hibbett D.S."/>
            <person name="Martin F."/>
            <person name="Nordberg H.P."/>
            <person name="Cantor M.N."/>
            <person name="Hua S.X."/>
        </authorList>
    </citation>
    <scope>NUCLEOTIDE SEQUENCE [LARGE SCALE GENOMIC DNA]</scope>
    <source>
        <strain evidence="2 3">LaAM-08-1</strain>
    </source>
</reference>
<name>A0A0C9WZA8_9AGAR</name>
<dbReference type="HOGENOM" id="CLU_692740_0_0_1"/>
<feature type="region of interest" description="Disordered" evidence="1">
    <location>
        <begin position="52"/>
        <end position="123"/>
    </location>
</feature>
<organism evidence="2 3">
    <name type="scientific">Laccaria amethystina LaAM-08-1</name>
    <dbReference type="NCBI Taxonomy" id="1095629"/>
    <lineage>
        <taxon>Eukaryota</taxon>
        <taxon>Fungi</taxon>
        <taxon>Dikarya</taxon>
        <taxon>Basidiomycota</taxon>
        <taxon>Agaricomycotina</taxon>
        <taxon>Agaricomycetes</taxon>
        <taxon>Agaricomycetidae</taxon>
        <taxon>Agaricales</taxon>
        <taxon>Agaricineae</taxon>
        <taxon>Hydnangiaceae</taxon>
        <taxon>Laccaria</taxon>
    </lineage>
</organism>
<sequence>MPVTQSQKLPSLNGPSSYLKSPIRRLSVSPRYNPMSASNRCDVSIARICRDQGSLASPRGSSRTTSTGSLSPIPQQSPLHATATLIQRPPKRRAPVKRSQFPSGLSTLPSTSSPSLLGGPSSKCTQLPSTCQSPVKESLFASLRLQPPPGGTSRNHLFEVGDRVVVQKYYEEYDMWNERMQGRVQQSGLDRFCWNFLVDADNVHCYGKVGDEMWDTKGRVLPISACALHPGRFVKKTEIMLTSVWVPAIAVETNSSGTLPLVVRPVNGQDREMDFRTTAAVTQAAFESSSTTTVERYFHGFAFLDLSSWIRCGGFIIIRRTGDNNETSNISDDSKTWQRRR</sequence>
<dbReference type="AlphaFoldDB" id="A0A0C9WZA8"/>
<evidence type="ECO:0000313" key="2">
    <source>
        <dbReference type="EMBL" id="KIK05130.1"/>
    </source>
</evidence>
<reference evidence="3" key="2">
    <citation type="submission" date="2015-01" db="EMBL/GenBank/DDBJ databases">
        <title>Evolutionary Origins and Diversification of the Mycorrhizal Mutualists.</title>
        <authorList>
            <consortium name="DOE Joint Genome Institute"/>
            <consortium name="Mycorrhizal Genomics Consortium"/>
            <person name="Kohler A."/>
            <person name="Kuo A."/>
            <person name="Nagy L.G."/>
            <person name="Floudas D."/>
            <person name="Copeland A."/>
            <person name="Barry K.W."/>
            <person name="Cichocki N."/>
            <person name="Veneault-Fourrey C."/>
            <person name="LaButti K."/>
            <person name="Lindquist E.A."/>
            <person name="Lipzen A."/>
            <person name="Lundell T."/>
            <person name="Morin E."/>
            <person name="Murat C."/>
            <person name="Riley R."/>
            <person name="Ohm R."/>
            <person name="Sun H."/>
            <person name="Tunlid A."/>
            <person name="Henrissat B."/>
            <person name="Grigoriev I.V."/>
            <person name="Hibbett D.S."/>
            <person name="Martin F."/>
        </authorList>
    </citation>
    <scope>NUCLEOTIDE SEQUENCE [LARGE SCALE GENOMIC DNA]</scope>
    <source>
        <strain evidence="3">LaAM-08-1</strain>
    </source>
</reference>
<proteinExistence type="predicted"/>
<evidence type="ECO:0000256" key="1">
    <source>
        <dbReference type="SAM" id="MobiDB-lite"/>
    </source>
</evidence>
<feature type="compositionally biased region" description="Low complexity" evidence="1">
    <location>
        <begin position="102"/>
        <end position="122"/>
    </location>
</feature>